<organism evidence="1">
    <name type="scientific">Rhizophora mucronata</name>
    <name type="common">Asiatic mangrove</name>
    <dbReference type="NCBI Taxonomy" id="61149"/>
    <lineage>
        <taxon>Eukaryota</taxon>
        <taxon>Viridiplantae</taxon>
        <taxon>Streptophyta</taxon>
        <taxon>Embryophyta</taxon>
        <taxon>Tracheophyta</taxon>
        <taxon>Spermatophyta</taxon>
        <taxon>Magnoliopsida</taxon>
        <taxon>eudicotyledons</taxon>
        <taxon>Gunneridae</taxon>
        <taxon>Pentapetalae</taxon>
        <taxon>rosids</taxon>
        <taxon>fabids</taxon>
        <taxon>Malpighiales</taxon>
        <taxon>Rhizophoraceae</taxon>
        <taxon>Rhizophora</taxon>
    </lineage>
</organism>
<accession>A0A2P2PJP8</accession>
<sequence>MWSLALLFGFQIIIFYFFSYTGAKVPFVGLQFEPFSAIDSTFILSVKTFHCTLVVLNYKVSNYTLMAISGHLNSVLKSILVNVYKFS</sequence>
<evidence type="ECO:0000313" key="1">
    <source>
        <dbReference type="EMBL" id="MBX54973.1"/>
    </source>
</evidence>
<dbReference type="EMBL" id="GGEC01074489">
    <property type="protein sequence ID" value="MBX54973.1"/>
    <property type="molecule type" value="Transcribed_RNA"/>
</dbReference>
<reference evidence="1" key="1">
    <citation type="submission" date="2018-02" db="EMBL/GenBank/DDBJ databases">
        <title>Rhizophora mucronata_Transcriptome.</title>
        <authorList>
            <person name="Meera S.P."/>
            <person name="Sreeshan A."/>
            <person name="Augustine A."/>
        </authorList>
    </citation>
    <scope>NUCLEOTIDE SEQUENCE</scope>
    <source>
        <tissue evidence="1">Leaf</tissue>
    </source>
</reference>
<dbReference type="AlphaFoldDB" id="A0A2P2PJP8"/>
<name>A0A2P2PJP8_RHIMU</name>
<proteinExistence type="predicted"/>
<protein>
    <submittedName>
        <fullName evidence="1">Uncharacterized protein</fullName>
    </submittedName>
</protein>